<dbReference type="PANTHER" id="PTHR38032">
    <property type="entry name" value="POLYMERASE-RELATED"/>
    <property type="match status" value="1"/>
</dbReference>
<evidence type="ECO:0000259" key="1">
    <source>
        <dbReference type="SMART" id="SM01245"/>
    </source>
</evidence>
<protein>
    <recommendedName>
        <fullName evidence="1">RNA-binding protein KhpB N-terminal domain-containing protein</fullName>
    </recommendedName>
</protein>
<proteinExistence type="predicted"/>
<reference evidence="2 3" key="1">
    <citation type="submission" date="2010-08" db="EMBL/GenBank/DDBJ databases">
        <title>Complete sequence of Clostridium cellulovorans 743B.</title>
        <authorList>
            <consortium name="US DOE Joint Genome Institute"/>
            <person name="Lucas S."/>
            <person name="Copeland A."/>
            <person name="Lapidus A."/>
            <person name="Cheng J.-F."/>
            <person name="Bruce D."/>
            <person name="Goodwin L."/>
            <person name="Pitluck S."/>
            <person name="Chertkov O."/>
            <person name="Detter J.C."/>
            <person name="Han C."/>
            <person name="Tapia R."/>
            <person name="Land M."/>
            <person name="Hauser L."/>
            <person name="Chang Y.-J."/>
            <person name="Jeffries C."/>
            <person name="Kyrpides N."/>
            <person name="Ivanova N."/>
            <person name="Mikhailova N."/>
            <person name="Hemme C.L."/>
            <person name="Woyke T."/>
        </authorList>
    </citation>
    <scope>NUCLEOTIDE SEQUENCE [LARGE SCALE GENOMIC DNA]</scope>
    <source>
        <strain evidence="3">ATCC 35296 / DSM 3052 / OCM 3 / 743B</strain>
    </source>
</reference>
<dbReference type="Gene3D" id="3.30.30.80">
    <property type="entry name" value="probable RNA-binding protein from clostridium symbiosum atcc 14940"/>
    <property type="match status" value="1"/>
</dbReference>
<dbReference type="InterPro" id="IPR032782">
    <property type="entry name" value="KhpB_N"/>
</dbReference>
<dbReference type="eggNOG" id="COG1315">
    <property type="taxonomic scope" value="Bacteria"/>
</dbReference>
<dbReference type="Pfam" id="PF20250">
    <property type="entry name" value="FapA_N"/>
    <property type="match status" value="1"/>
</dbReference>
<dbReference type="KEGG" id="ccb:Clocel_1688"/>
<dbReference type="HOGENOM" id="CLU_015044_1_0_9"/>
<evidence type="ECO:0000313" key="2">
    <source>
        <dbReference type="EMBL" id="ADL51432.1"/>
    </source>
</evidence>
<dbReference type="EMBL" id="CP002160">
    <property type="protein sequence ID" value="ADL51432.1"/>
    <property type="molecule type" value="Genomic_DNA"/>
</dbReference>
<dbReference type="Pfam" id="PF14804">
    <property type="entry name" value="Jag_N"/>
    <property type="match status" value="1"/>
</dbReference>
<dbReference type="InterPro" id="IPR046865">
    <property type="entry name" value="FapA_b_solenoid"/>
</dbReference>
<dbReference type="AlphaFoldDB" id="D9SKD6"/>
<dbReference type="Proteomes" id="UP000002730">
    <property type="component" value="Chromosome"/>
</dbReference>
<dbReference type="PANTHER" id="PTHR38032:SF1">
    <property type="entry name" value="RNA-BINDING PROTEIN KHPB N-TERMINAL DOMAIN-CONTAINING PROTEIN"/>
    <property type="match status" value="1"/>
</dbReference>
<sequence length="664" mass="73707">MEIRCFEGKTLEECIEKASEELKISKKDLKYKVIRQKSFFHRSVEIEVTLEENVSEDNSVSENGVILENEDQVLLEKEIEVEKKETINGTISVVDGKIIVKNPLEGGSFAKISADKEIKLLINGKEVTSRVDIKEGDSIETILHEISSKRIVNIATSQDKMEAYIDIKYEPQKVYTLIDSLPSENITLKSRVKQEIFPPKFTVEEIKNYLGEKNIKYGIIEENLTEKVLAEGCVNLKIAVGTEVVNDEDDKIIINFKTNKEIMEEKKDKGQKIDYKSIGYIEPVKKGQVIAELVKGKEGHDGQNILGIVKKKKKGKPLTITAGENCQVVDEKVIAECDGKPYIKKNIFNVFNCHEVSGDVDMKSGNINFIGDVIVKGDVKDGMTVTSGHGVEVHNSVLDAKIISDGDIIVKNNVIHSDLKAGKEDVNKIEYIDHLDSLEQRLDGVIKSYEQLKQLNALDPKTTTGQVIMMLIEKKFSKIPSICKDVIKNPGLCGGKLFVNIKDLLIGVGPSNIKSIDELKNLLQLIKERKEVLKSETYDTYDIICEYCQDSNLECSGDVILTGKGQYVSYISAGKSVIFNSESSIARGGVIKAQETIKVGIVGSEAGVSTKLIVPKTGHIFAEIAHVNTVLAIGPKEVRLDTSCRKLHAYQGEDGTIEVEKFVL</sequence>
<evidence type="ECO:0000313" key="3">
    <source>
        <dbReference type="Proteomes" id="UP000002730"/>
    </source>
</evidence>
<dbReference type="OrthoDB" id="1279at2"/>
<dbReference type="RefSeq" id="WP_010077356.1">
    <property type="nucleotide sequence ID" value="NC_014393.1"/>
</dbReference>
<dbReference type="InterPro" id="IPR005646">
    <property type="entry name" value="FapA"/>
</dbReference>
<name>D9SKD6_CLOC7</name>
<dbReference type="SMART" id="SM01245">
    <property type="entry name" value="Jag_N"/>
    <property type="match status" value="1"/>
</dbReference>
<organism evidence="2 3">
    <name type="scientific">Clostridium cellulovorans (strain ATCC 35296 / DSM 3052 / OCM 3 / 743B)</name>
    <dbReference type="NCBI Taxonomy" id="573061"/>
    <lineage>
        <taxon>Bacteria</taxon>
        <taxon>Bacillati</taxon>
        <taxon>Bacillota</taxon>
        <taxon>Clostridia</taxon>
        <taxon>Eubacteriales</taxon>
        <taxon>Clostridiaceae</taxon>
        <taxon>Clostridium</taxon>
    </lineage>
</organism>
<feature type="domain" description="RNA-binding protein KhpB N-terminal" evidence="1">
    <location>
        <begin position="5"/>
        <end position="51"/>
    </location>
</feature>
<dbReference type="STRING" id="573061.Clocel_1688"/>
<dbReference type="InterPro" id="IPR046866">
    <property type="entry name" value="FapA_N"/>
</dbReference>
<dbReference type="InterPro" id="IPR038247">
    <property type="entry name" value="Jag_N_dom_sf"/>
</dbReference>
<keyword evidence="3" id="KW-1185">Reference proteome</keyword>
<accession>D9SKD6</accession>
<gene>
    <name evidence="2" type="ordered locus">Clocel_1688</name>
</gene>
<dbReference type="Pfam" id="PF03961">
    <property type="entry name" value="FapA"/>
    <property type="match status" value="1"/>
</dbReference>